<feature type="transmembrane region" description="Helical" evidence="7">
    <location>
        <begin position="341"/>
        <end position="365"/>
    </location>
</feature>
<dbReference type="PANTHER" id="PTHR30183">
    <property type="entry name" value="MOLYBDENUM TRANSPORT SYSTEM PERMEASE PROTEIN MODB"/>
    <property type="match status" value="1"/>
</dbReference>
<feature type="transmembrane region" description="Helical" evidence="7">
    <location>
        <begin position="377"/>
        <end position="403"/>
    </location>
</feature>
<dbReference type="InterPro" id="IPR000515">
    <property type="entry name" value="MetI-like"/>
</dbReference>
<evidence type="ECO:0000256" key="3">
    <source>
        <dbReference type="ARBA" id="ARBA00022475"/>
    </source>
</evidence>
<feature type="transmembrane region" description="Helical" evidence="7">
    <location>
        <begin position="298"/>
        <end position="321"/>
    </location>
</feature>
<feature type="transmembrane region" description="Helical" evidence="7">
    <location>
        <begin position="153"/>
        <end position="176"/>
    </location>
</feature>
<gene>
    <name evidence="9" type="ORF">EDD55_104100</name>
</gene>
<accession>A0A4R3JAJ5</accession>
<feature type="transmembrane region" description="Helical" evidence="7">
    <location>
        <begin position="530"/>
        <end position="552"/>
    </location>
</feature>
<dbReference type="PROSITE" id="PS50928">
    <property type="entry name" value="ABC_TM1"/>
    <property type="match status" value="2"/>
</dbReference>
<dbReference type="SUPFAM" id="SSF161098">
    <property type="entry name" value="MetI-like"/>
    <property type="match status" value="2"/>
</dbReference>
<comment type="similarity">
    <text evidence="7">Belongs to the binding-protein-dependent transport system permease family.</text>
</comment>
<feature type="transmembrane region" description="Helical" evidence="7">
    <location>
        <begin position="63"/>
        <end position="87"/>
    </location>
</feature>
<evidence type="ECO:0000259" key="8">
    <source>
        <dbReference type="PROSITE" id="PS50928"/>
    </source>
</evidence>
<dbReference type="Pfam" id="PF00528">
    <property type="entry name" value="BPD_transp_1"/>
    <property type="match status" value="2"/>
</dbReference>
<evidence type="ECO:0000256" key="2">
    <source>
        <dbReference type="ARBA" id="ARBA00022448"/>
    </source>
</evidence>
<keyword evidence="10" id="KW-1185">Reference proteome</keyword>
<dbReference type="InterPro" id="IPR035906">
    <property type="entry name" value="MetI-like_sf"/>
</dbReference>
<evidence type="ECO:0000256" key="5">
    <source>
        <dbReference type="ARBA" id="ARBA00022989"/>
    </source>
</evidence>
<dbReference type="PANTHER" id="PTHR30183:SF2">
    <property type="entry name" value="IRON UTILIZATION PROTEIN"/>
    <property type="match status" value="1"/>
</dbReference>
<feature type="transmembrane region" description="Helical" evidence="7">
    <location>
        <begin position="415"/>
        <end position="435"/>
    </location>
</feature>
<feature type="domain" description="ABC transmembrane type-1" evidence="8">
    <location>
        <begin position="342"/>
        <end position="556"/>
    </location>
</feature>
<comment type="subcellular location">
    <subcellularLocation>
        <location evidence="1 7">Cell membrane</location>
        <topology evidence="1 7">Multi-pass membrane protein</topology>
    </subcellularLocation>
</comment>
<protein>
    <submittedName>
        <fullName evidence="9">Iron(III) transport system permease protein</fullName>
    </submittedName>
</protein>
<feature type="domain" description="ABC transmembrane type-1" evidence="8">
    <location>
        <begin position="64"/>
        <end position="272"/>
    </location>
</feature>
<evidence type="ECO:0000256" key="1">
    <source>
        <dbReference type="ARBA" id="ARBA00004651"/>
    </source>
</evidence>
<dbReference type="CDD" id="cd06261">
    <property type="entry name" value="TM_PBP2"/>
    <property type="match status" value="2"/>
</dbReference>
<dbReference type="FunFam" id="1.10.3720.10:FF:000088">
    <property type="entry name" value="Iron(III) ABC transporter, permease protein"/>
    <property type="match status" value="1"/>
</dbReference>
<keyword evidence="4 7" id="KW-0812">Transmembrane</keyword>
<feature type="transmembrane region" description="Helical" evidence="7">
    <location>
        <begin position="476"/>
        <end position="494"/>
    </location>
</feature>
<feature type="transmembrane region" description="Helical" evidence="7">
    <location>
        <begin position="197"/>
        <end position="219"/>
    </location>
</feature>
<sequence length="567" mass="60529">MTPISSTSDAASWKPPRRPISWAVATGIAALLAITPIAAVLALGLAPTAGIWTHLASTVLPRYIWTTLTLTVAVGLGTSLIGTAAAWLTSMCVFPLKRIYEWALLLPMAVPAYIVAYVYTDLLEYSGPVQRTLRALFGWTTRADYVFFEIRSLGGAIATMSLVLYPYVYLLARAAFLEQSLCVLEASRTLGRGPWSGFFRVALPLARPAIVVGVSLAMMETLNDYGVVDYFAVATFTSGIFDVWLNMNSPSGAAQLAGLLLLFVATLLYLERRSRRRRRFHGATTKKKMSSEYALSGWRAWGASLFCATPVILGFIIPAVVLGRYALGQIDAIAWNAFLRAALNSLVLSGGAALACVALGALMAYGMRLNTSIWSSALTRLAVLGYGVPGAVLALGTVVALGWLDASADSFARGAFGVSTGLIFSGTALAVIYAYTTRFLSLSFGAFEAGLGKITPNMDGAARTLGKTPAQTFRRVHLPLIGGSALTAAMLVFVDCMKELPMTLILRPFNFETLATYVHQYASDEMLAEAAPGALAIVAAGIVPVIVMSLAITRVRLRPLRDGVFSS</sequence>
<proteinExistence type="inferred from homology"/>
<keyword evidence="6 7" id="KW-0472">Membrane</keyword>
<dbReference type="RefSeq" id="WP_132938750.1">
    <property type="nucleotide sequence ID" value="NZ_CP119676.1"/>
</dbReference>
<keyword evidence="2 7" id="KW-0813">Transport</keyword>
<dbReference type="Gene3D" id="1.10.3720.10">
    <property type="entry name" value="MetI-like"/>
    <property type="match status" value="2"/>
</dbReference>
<dbReference type="GO" id="GO:0055085">
    <property type="term" value="P:transmembrane transport"/>
    <property type="evidence" value="ECO:0007669"/>
    <property type="project" value="InterPro"/>
</dbReference>
<evidence type="ECO:0000256" key="7">
    <source>
        <dbReference type="RuleBase" id="RU363032"/>
    </source>
</evidence>
<dbReference type="EMBL" id="SLZW01000004">
    <property type="protein sequence ID" value="TCS63009.1"/>
    <property type="molecule type" value="Genomic_DNA"/>
</dbReference>
<dbReference type="GO" id="GO:0005886">
    <property type="term" value="C:plasma membrane"/>
    <property type="evidence" value="ECO:0007669"/>
    <property type="project" value="UniProtKB-SubCell"/>
</dbReference>
<evidence type="ECO:0000256" key="6">
    <source>
        <dbReference type="ARBA" id="ARBA00023136"/>
    </source>
</evidence>
<dbReference type="OrthoDB" id="9790211at2"/>
<name>A0A4R3JAJ5_9PROT</name>
<feature type="transmembrane region" description="Helical" evidence="7">
    <location>
        <begin position="99"/>
        <end position="119"/>
    </location>
</feature>
<keyword evidence="3" id="KW-1003">Cell membrane</keyword>
<comment type="caution">
    <text evidence="9">The sequence shown here is derived from an EMBL/GenBank/DDBJ whole genome shotgun (WGS) entry which is preliminary data.</text>
</comment>
<dbReference type="AlphaFoldDB" id="A0A4R3JAJ5"/>
<dbReference type="Proteomes" id="UP000295304">
    <property type="component" value="Unassembled WGS sequence"/>
</dbReference>
<evidence type="ECO:0000256" key="4">
    <source>
        <dbReference type="ARBA" id="ARBA00022692"/>
    </source>
</evidence>
<feature type="transmembrane region" description="Helical" evidence="7">
    <location>
        <begin position="252"/>
        <end position="270"/>
    </location>
</feature>
<evidence type="ECO:0000313" key="9">
    <source>
        <dbReference type="EMBL" id="TCS63009.1"/>
    </source>
</evidence>
<reference evidence="9 10" key="1">
    <citation type="submission" date="2019-03" db="EMBL/GenBank/DDBJ databases">
        <title>Genomic Encyclopedia of Type Strains, Phase IV (KMG-IV): sequencing the most valuable type-strain genomes for metagenomic binning, comparative biology and taxonomic classification.</title>
        <authorList>
            <person name="Goeker M."/>
        </authorList>
    </citation>
    <scope>NUCLEOTIDE SEQUENCE [LARGE SCALE GENOMIC DNA]</scope>
    <source>
        <strain evidence="9 10">DSM 101688</strain>
    </source>
</reference>
<keyword evidence="5 7" id="KW-1133">Transmembrane helix</keyword>
<organism evidence="9 10">
    <name type="scientific">Varunaivibrio sulfuroxidans</name>
    <dbReference type="NCBI Taxonomy" id="1773489"/>
    <lineage>
        <taxon>Bacteria</taxon>
        <taxon>Pseudomonadati</taxon>
        <taxon>Pseudomonadota</taxon>
        <taxon>Alphaproteobacteria</taxon>
        <taxon>Rhodospirillales</taxon>
        <taxon>Magnetovibrionaceae</taxon>
        <taxon>Varunaivibrio</taxon>
    </lineage>
</organism>
<feature type="transmembrane region" description="Helical" evidence="7">
    <location>
        <begin position="20"/>
        <end position="43"/>
    </location>
</feature>
<evidence type="ECO:0000313" key="10">
    <source>
        <dbReference type="Proteomes" id="UP000295304"/>
    </source>
</evidence>